<dbReference type="SUPFAM" id="SSF51905">
    <property type="entry name" value="FAD/NAD(P)-binding domain"/>
    <property type="match status" value="1"/>
</dbReference>
<accession>A0ABV4U1P3</accession>
<dbReference type="EC" id="1.-.-.-" evidence="7"/>
<evidence type="ECO:0000259" key="6">
    <source>
        <dbReference type="Pfam" id="PF01593"/>
    </source>
</evidence>
<evidence type="ECO:0000256" key="4">
    <source>
        <dbReference type="ARBA" id="ARBA00023002"/>
    </source>
</evidence>
<dbReference type="PROSITE" id="PS00982">
    <property type="entry name" value="PHYTOENE_DH"/>
    <property type="match status" value="1"/>
</dbReference>
<dbReference type="PANTHER" id="PTHR43734:SF1">
    <property type="entry name" value="PHYTOENE DESATURASE"/>
    <property type="match status" value="1"/>
</dbReference>
<keyword evidence="8" id="KW-1185">Reference proteome</keyword>
<evidence type="ECO:0000256" key="2">
    <source>
        <dbReference type="ARBA" id="ARBA00006046"/>
    </source>
</evidence>
<dbReference type="RefSeq" id="WP_425344202.1">
    <property type="nucleotide sequence ID" value="NZ_JBGUBD010000002.1"/>
</dbReference>
<protein>
    <submittedName>
        <fullName evidence="7">Phytoene desaturase family protein</fullName>
        <ecNumber evidence="7">1.-.-.-</ecNumber>
    </submittedName>
</protein>
<sequence length="516" mass="58192">MPEKVVIVGGGPGGLASAMLLTRAGLDVTVLERMVTPGGRTSTHVTDAGYRFDLGPTFFLYHAVLEEVFQRCGLNLHDHVELIRLDPQYRLIFEQGGELLATPNVQRMKQAIAALSPNDAGRLDHYLADNRRKFAAFKPILQRAFNGWTDLLKLDPRAIGLVRPWSSVDHDLKRYFEDPRIRLAFSFQSKYLGMSPFQCPSLFTILSFLEYEYGVYHPRGGCGAVSQAMADAASQMGAAIHLGETVQKINFTGKRATAVQTDQGLYPCDALVINADFAHAMQQLVPDHLRRRWRDRKLAKKKYSCSTFMMYLGLDRRYDEVAHHTIMLSSDYQQNLYDIERNHTLSDNPSIYVHNPVVTDPTMAPPGHSSLYVLAPVSHMHENIDWTHEQARFRRTVLGKLHALGLDDIESHIRYERVLTPQDWQSQMNIYRGATFNLAHTFRQMLHLRPRNRFEDLQGVYLVGGGTHPGSGLPVIYQSALISSELLVSDLGINVDWHAGPSTARPRPMQTVEAMA</sequence>
<dbReference type="PANTHER" id="PTHR43734">
    <property type="entry name" value="PHYTOENE DESATURASE"/>
    <property type="match status" value="1"/>
</dbReference>
<comment type="pathway">
    <text evidence="1 5">Carotenoid biosynthesis.</text>
</comment>
<dbReference type="InterPro" id="IPR002937">
    <property type="entry name" value="Amino_oxidase"/>
</dbReference>
<proteinExistence type="inferred from homology"/>
<dbReference type="Pfam" id="PF01593">
    <property type="entry name" value="Amino_oxidase"/>
    <property type="match status" value="1"/>
</dbReference>
<evidence type="ECO:0000256" key="5">
    <source>
        <dbReference type="RuleBase" id="RU362075"/>
    </source>
</evidence>
<reference evidence="7 8" key="1">
    <citation type="submission" date="2024-08" db="EMBL/GenBank/DDBJ databases">
        <title>Whole-genome sequencing of halo(alkali)philic microorganisms from hypersaline lakes.</title>
        <authorList>
            <person name="Sorokin D.Y."/>
            <person name="Merkel A.Y."/>
            <person name="Messina E."/>
            <person name="Yakimov M."/>
        </authorList>
    </citation>
    <scope>NUCLEOTIDE SEQUENCE [LARGE SCALE GENOMIC DNA]</scope>
    <source>
        <strain evidence="7 8">AB-hyl4</strain>
    </source>
</reference>
<dbReference type="NCBIfam" id="TIGR02734">
    <property type="entry name" value="crtI_fam"/>
    <property type="match status" value="1"/>
</dbReference>
<dbReference type="InterPro" id="IPR036188">
    <property type="entry name" value="FAD/NAD-bd_sf"/>
</dbReference>
<dbReference type="EMBL" id="JBGUBD010000002">
    <property type="protein sequence ID" value="MFA9477277.1"/>
    <property type="molecule type" value="Genomic_DNA"/>
</dbReference>
<dbReference type="PRINTS" id="PR00419">
    <property type="entry name" value="ADXRDTASE"/>
</dbReference>
<dbReference type="Gene3D" id="3.50.50.60">
    <property type="entry name" value="FAD/NAD(P)-binding domain"/>
    <property type="match status" value="2"/>
</dbReference>
<name>A0ABV4U1P3_9BACT</name>
<dbReference type="InterPro" id="IPR008150">
    <property type="entry name" value="Phytoene_DH_bac_CS"/>
</dbReference>
<feature type="domain" description="Amine oxidase" evidence="6">
    <location>
        <begin position="13"/>
        <end position="482"/>
    </location>
</feature>
<evidence type="ECO:0000313" key="7">
    <source>
        <dbReference type="EMBL" id="MFA9477277.1"/>
    </source>
</evidence>
<evidence type="ECO:0000256" key="3">
    <source>
        <dbReference type="ARBA" id="ARBA00022746"/>
    </source>
</evidence>
<comment type="similarity">
    <text evidence="2 5">Belongs to the carotenoid/retinoid oxidoreductase family.</text>
</comment>
<comment type="caution">
    <text evidence="7">The sequence shown here is derived from an EMBL/GenBank/DDBJ whole genome shotgun (WGS) entry which is preliminary data.</text>
</comment>
<dbReference type="InterPro" id="IPR014105">
    <property type="entry name" value="Carotenoid/retinoid_OxRdtase"/>
</dbReference>
<keyword evidence="3 5" id="KW-0125">Carotenoid biosynthesis</keyword>
<evidence type="ECO:0000313" key="8">
    <source>
        <dbReference type="Proteomes" id="UP001575105"/>
    </source>
</evidence>
<dbReference type="GO" id="GO:0016491">
    <property type="term" value="F:oxidoreductase activity"/>
    <property type="evidence" value="ECO:0007669"/>
    <property type="project" value="UniProtKB-KW"/>
</dbReference>
<dbReference type="Proteomes" id="UP001575105">
    <property type="component" value="Unassembled WGS sequence"/>
</dbReference>
<evidence type="ECO:0000256" key="1">
    <source>
        <dbReference type="ARBA" id="ARBA00004829"/>
    </source>
</evidence>
<organism evidence="7 8">
    <name type="scientific">Natronomicrosphaera hydrolytica</name>
    <dbReference type="NCBI Taxonomy" id="3242702"/>
    <lineage>
        <taxon>Bacteria</taxon>
        <taxon>Pseudomonadati</taxon>
        <taxon>Planctomycetota</taxon>
        <taxon>Phycisphaerae</taxon>
        <taxon>Phycisphaerales</taxon>
        <taxon>Phycisphaeraceae</taxon>
        <taxon>Natronomicrosphaera</taxon>
    </lineage>
</organism>
<gene>
    <name evidence="7" type="primary">crtI</name>
    <name evidence="7" type="ORF">ACERK3_03100</name>
</gene>
<keyword evidence="4 5" id="KW-0560">Oxidoreductase</keyword>